<feature type="region of interest" description="Disordered" evidence="1">
    <location>
        <begin position="610"/>
        <end position="693"/>
    </location>
</feature>
<keyword evidence="3" id="KW-1185">Reference proteome</keyword>
<organism evidence="2 3">
    <name type="scientific">Microbacterium elymi</name>
    <dbReference type="NCBI Taxonomy" id="2909587"/>
    <lineage>
        <taxon>Bacteria</taxon>
        <taxon>Bacillati</taxon>
        <taxon>Actinomycetota</taxon>
        <taxon>Actinomycetes</taxon>
        <taxon>Micrococcales</taxon>
        <taxon>Microbacteriaceae</taxon>
        <taxon>Microbacterium</taxon>
    </lineage>
</organism>
<dbReference type="Proteomes" id="UP001054811">
    <property type="component" value="Chromosome"/>
</dbReference>
<proteinExistence type="predicted"/>
<feature type="compositionally biased region" description="Polar residues" evidence="1">
    <location>
        <begin position="610"/>
        <end position="630"/>
    </location>
</feature>
<protein>
    <submittedName>
        <fullName evidence="2">CDP-glycerol glycerophosphotransferase family protein</fullName>
    </submittedName>
</protein>
<evidence type="ECO:0000256" key="1">
    <source>
        <dbReference type="SAM" id="MobiDB-lite"/>
    </source>
</evidence>
<sequence length="707" mass="80276">MTSALIRRRAVAELGIRFPEELRLRFEDAAFVAEYLLRTTDPTVLFVPRAHYLYRQRADHSSTVQANRGDPRKYVDHLRHGFPRLIAAAIEQHGRVPRWAQNLMLYDQFWILRSSQKGEARHTRFPEQMYRDLDDLVSAYLTHIDAESIREFSIMSVEAWMRDALLIKKGEITHGQLLAGPRDERRGLRAVVYRHGEDAPTERVFVGEAVVEPRFAKTQGLEYVGRTIVWQRTIWLPAEARVRIALDGVDHYPQSPAGSGKPPFAPDDRGWRVRAHRLGHAVEAQVLRIGRGLNRRRGRSLAIVRRTLATRSVRSAQEFRNAWVFIDRDVDANDSGEDLYWWVRENHPEINAWFVVRRGTPDWERMSRQGARLVGYGEPEFFSLMAHADHLASSHADRFITDALPRRMRGRYVFTFLQHGVIKGDISEWLNRKRIDVFVTSTRAEYDYIVGPSPFKFGTKEVRLTGLPRHDALLKLAQRRDGGRASKVLIMPTWRDYLVGDMGKTSADRAQIAAFSQSRYARSWGSSCAAPRSPSSPNRGTSSSSCRTRTCTAIWRISTSRRTCAACRTRMRTSGIFSPTAPRWSPTTHPSHSTLPFCGFRFSTINSMPRSIGQGTPSGMGTSTTRTEASGRSHRMPARLPAHSSTSSRRGSRPSIVGAWKTPSRFGTEGTARGSSGRWSRRRGRPHSAGSPRWLSAASILSRHDRD</sequence>
<feature type="region of interest" description="Disordered" evidence="1">
    <location>
        <begin position="526"/>
        <end position="546"/>
    </location>
</feature>
<feature type="compositionally biased region" description="Low complexity" evidence="1">
    <location>
        <begin position="644"/>
        <end position="655"/>
    </location>
</feature>
<accession>A0ABY5NKN8</accession>
<reference evidence="2" key="1">
    <citation type="submission" date="2022-01" db="EMBL/GenBank/DDBJ databases">
        <title>Microbacterium eymi and Microbacterium rhizovicinus sp. nov., isolated from the rhizospheric soil of Elymus tsukushiensis, a plant native to the Dokdo Islands, Republic of Korea.</title>
        <authorList>
            <person name="Hwang Y.J."/>
        </authorList>
    </citation>
    <scope>NUCLEOTIDE SEQUENCE</scope>
    <source>
        <strain evidence="2">KUDC0405</strain>
    </source>
</reference>
<dbReference type="Pfam" id="PF04464">
    <property type="entry name" value="Glyphos_transf"/>
    <property type="match status" value="1"/>
</dbReference>
<evidence type="ECO:0000313" key="2">
    <source>
        <dbReference type="EMBL" id="UUT35734.1"/>
    </source>
</evidence>
<evidence type="ECO:0000313" key="3">
    <source>
        <dbReference type="Proteomes" id="UP001054811"/>
    </source>
</evidence>
<gene>
    <name evidence="2" type="ORF">L2X98_21155</name>
</gene>
<dbReference type="InterPro" id="IPR007554">
    <property type="entry name" value="Glycerophosphate_synth"/>
</dbReference>
<dbReference type="Gene3D" id="3.40.50.11820">
    <property type="match status" value="1"/>
</dbReference>
<dbReference type="InterPro" id="IPR043149">
    <property type="entry name" value="TagF_N"/>
</dbReference>
<dbReference type="EMBL" id="CP091139">
    <property type="protein sequence ID" value="UUT35734.1"/>
    <property type="molecule type" value="Genomic_DNA"/>
</dbReference>
<name>A0ABY5NKN8_9MICO</name>